<proteinExistence type="predicted"/>
<evidence type="ECO:0000313" key="2">
    <source>
        <dbReference type="Proteomes" id="UP001597502"/>
    </source>
</evidence>
<keyword evidence="2" id="KW-1185">Reference proteome</keyword>
<name>A0ABW5V8M6_9BACI</name>
<dbReference type="EMBL" id="JBHUNA010000033">
    <property type="protein sequence ID" value="MFD2762000.1"/>
    <property type="molecule type" value="Genomic_DNA"/>
</dbReference>
<sequence length="58" mass="6676">MCAEKLLKRIECLRNEMTAVAMEKGFTSDESIMLSQELDKLLNFYESMKSQNAAEKVK</sequence>
<dbReference type="InterPro" id="IPR018540">
    <property type="entry name" value="Spo0E-like"/>
</dbReference>
<dbReference type="InterPro" id="IPR037208">
    <property type="entry name" value="Spo0E-like_sf"/>
</dbReference>
<dbReference type="PANTHER" id="PTHR41263">
    <property type="entry name" value="ASPARTYL-PHOSPHATE PHOSPHATASE YISI"/>
    <property type="match status" value="1"/>
</dbReference>
<dbReference type="SUPFAM" id="SSF140500">
    <property type="entry name" value="BAS1536-like"/>
    <property type="match status" value="1"/>
</dbReference>
<dbReference type="InterPro" id="IPR053028">
    <property type="entry name" value="Spo0E-like_phosphatase"/>
</dbReference>
<dbReference type="Gene3D" id="4.10.280.10">
    <property type="entry name" value="Helix-loop-helix DNA-binding domain"/>
    <property type="match status" value="1"/>
</dbReference>
<organism evidence="1 2">
    <name type="scientific">Lentibacillus juripiscarius</name>
    <dbReference type="NCBI Taxonomy" id="257446"/>
    <lineage>
        <taxon>Bacteria</taxon>
        <taxon>Bacillati</taxon>
        <taxon>Bacillota</taxon>
        <taxon>Bacilli</taxon>
        <taxon>Bacillales</taxon>
        <taxon>Bacillaceae</taxon>
        <taxon>Lentibacillus</taxon>
    </lineage>
</organism>
<dbReference type="Pfam" id="PF09388">
    <property type="entry name" value="SpoOE-like"/>
    <property type="match status" value="1"/>
</dbReference>
<dbReference type="Proteomes" id="UP001597502">
    <property type="component" value="Unassembled WGS sequence"/>
</dbReference>
<dbReference type="RefSeq" id="WP_382395067.1">
    <property type="nucleotide sequence ID" value="NZ_JBHUNA010000033.1"/>
</dbReference>
<gene>
    <name evidence="1" type="ORF">ACFSUO_13660</name>
</gene>
<accession>A0ABW5V8M6</accession>
<comment type="caution">
    <text evidence="1">The sequence shown here is derived from an EMBL/GenBank/DDBJ whole genome shotgun (WGS) entry which is preliminary data.</text>
</comment>
<dbReference type="PANTHER" id="PTHR41263:SF1">
    <property type="entry name" value="ASPARTYL-PHOSPHATE PHOSPHATASE YISI"/>
    <property type="match status" value="1"/>
</dbReference>
<dbReference type="InterPro" id="IPR036638">
    <property type="entry name" value="HLH_DNA-bd_sf"/>
</dbReference>
<reference evidence="2" key="1">
    <citation type="journal article" date="2019" name="Int. J. Syst. Evol. Microbiol.">
        <title>The Global Catalogue of Microorganisms (GCM) 10K type strain sequencing project: providing services to taxonomists for standard genome sequencing and annotation.</title>
        <authorList>
            <consortium name="The Broad Institute Genomics Platform"/>
            <consortium name="The Broad Institute Genome Sequencing Center for Infectious Disease"/>
            <person name="Wu L."/>
            <person name="Ma J."/>
        </authorList>
    </citation>
    <scope>NUCLEOTIDE SEQUENCE [LARGE SCALE GENOMIC DNA]</scope>
    <source>
        <strain evidence="2">TISTR 1535</strain>
    </source>
</reference>
<protein>
    <submittedName>
        <fullName evidence="1">Spo0E family sporulation regulatory protein-aspartic acid phosphatase</fullName>
    </submittedName>
</protein>
<evidence type="ECO:0000313" key="1">
    <source>
        <dbReference type="EMBL" id="MFD2762000.1"/>
    </source>
</evidence>